<evidence type="ECO:0000256" key="1">
    <source>
        <dbReference type="ARBA" id="ARBA00006402"/>
    </source>
</evidence>
<dbReference type="SMART" id="SM00065">
    <property type="entry name" value="GAF"/>
    <property type="match status" value="1"/>
</dbReference>
<gene>
    <name evidence="7" type="ORF">IHQ68_07020</name>
</gene>
<dbReference type="InterPro" id="IPR043150">
    <property type="entry name" value="Phytochrome_PHY_sf"/>
</dbReference>
<dbReference type="Gene3D" id="3.30.450.40">
    <property type="match status" value="1"/>
</dbReference>
<dbReference type="InterPro" id="IPR013654">
    <property type="entry name" value="PAS_2"/>
</dbReference>
<dbReference type="PROSITE" id="PS50046">
    <property type="entry name" value="PHYTOCHROME_2"/>
    <property type="match status" value="1"/>
</dbReference>
<dbReference type="SUPFAM" id="SSF55874">
    <property type="entry name" value="ATPase domain of HSP90 chaperone/DNA topoisomerase II/histidine kinase"/>
    <property type="match status" value="1"/>
</dbReference>
<dbReference type="PRINTS" id="PR01033">
    <property type="entry name" value="PHYTOCHROME"/>
</dbReference>
<dbReference type="Pfam" id="PF13581">
    <property type="entry name" value="HATPase_c_2"/>
    <property type="match status" value="1"/>
</dbReference>
<evidence type="ECO:0000313" key="8">
    <source>
        <dbReference type="Proteomes" id="UP001181622"/>
    </source>
</evidence>
<dbReference type="EMBL" id="JADBEO010000011">
    <property type="protein sequence ID" value="MDR4306367.1"/>
    <property type="molecule type" value="Genomic_DNA"/>
</dbReference>
<dbReference type="SUPFAM" id="SSF55781">
    <property type="entry name" value="GAF domain-like"/>
    <property type="match status" value="2"/>
</dbReference>
<evidence type="ECO:0000259" key="6">
    <source>
        <dbReference type="PROSITE" id="PS50046"/>
    </source>
</evidence>
<dbReference type="InterPro" id="IPR036890">
    <property type="entry name" value="HATPase_C_sf"/>
</dbReference>
<dbReference type="InterPro" id="IPR035965">
    <property type="entry name" value="PAS-like_dom_sf"/>
</dbReference>
<dbReference type="Gene3D" id="3.30.450.20">
    <property type="entry name" value="PAS domain"/>
    <property type="match status" value="1"/>
</dbReference>
<dbReference type="PANTHER" id="PTHR43065">
    <property type="entry name" value="SENSOR HISTIDINE KINASE"/>
    <property type="match status" value="1"/>
</dbReference>
<evidence type="ECO:0000256" key="5">
    <source>
        <dbReference type="ARBA" id="ARBA00023170"/>
    </source>
</evidence>
<keyword evidence="5" id="KW-0675">Receptor</keyword>
<dbReference type="InterPro" id="IPR016132">
    <property type="entry name" value="Phyto_chromo_attachment"/>
</dbReference>
<dbReference type="SMART" id="SM00387">
    <property type="entry name" value="HATPase_c"/>
    <property type="match status" value="1"/>
</dbReference>
<dbReference type="InterPro" id="IPR003594">
    <property type="entry name" value="HATPase_dom"/>
</dbReference>
<comment type="caution">
    <text evidence="7">The sequence shown here is derived from an EMBL/GenBank/DDBJ whole genome shotgun (WGS) entry which is preliminary data.</text>
</comment>
<evidence type="ECO:0000256" key="2">
    <source>
        <dbReference type="ARBA" id="ARBA00022543"/>
    </source>
</evidence>
<dbReference type="InterPro" id="IPR029016">
    <property type="entry name" value="GAF-like_dom_sf"/>
</dbReference>
<dbReference type="Pfam" id="PF08446">
    <property type="entry name" value="PAS_2"/>
    <property type="match status" value="1"/>
</dbReference>
<dbReference type="SUPFAM" id="SSF55785">
    <property type="entry name" value="PYP-like sensor domain (PAS domain)"/>
    <property type="match status" value="1"/>
</dbReference>
<name>A0ABU1DE51_9HYPH</name>
<dbReference type="InterPro" id="IPR011495">
    <property type="entry name" value="Sig_transdc_His_kin_sub2_dim/P"/>
</dbReference>
<reference evidence="7" key="1">
    <citation type="submission" date="2020-10" db="EMBL/GenBank/DDBJ databases">
        <authorList>
            <person name="Abbas A."/>
            <person name="Razzaq R."/>
            <person name="Waqas M."/>
            <person name="Abbas N."/>
            <person name="Nielsen T.K."/>
            <person name="Hansen L.H."/>
            <person name="Hussain S."/>
            <person name="Shahid M."/>
        </authorList>
    </citation>
    <scope>NUCLEOTIDE SEQUENCE</scope>
    <source>
        <strain evidence="7">S14</strain>
    </source>
</reference>
<dbReference type="InterPro" id="IPR001294">
    <property type="entry name" value="Phytochrome"/>
</dbReference>
<dbReference type="Gene3D" id="3.30.450.270">
    <property type="match status" value="1"/>
</dbReference>
<dbReference type="Gene3D" id="3.30.565.10">
    <property type="entry name" value="Histidine kinase-like ATPase, C-terminal domain"/>
    <property type="match status" value="1"/>
</dbReference>
<keyword evidence="4" id="KW-0157">Chromophore</keyword>
<evidence type="ECO:0000256" key="3">
    <source>
        <dbReference type="ARBA" id="ARBA00022606"/>
    </source>
</evidence>
<organism evidence="7 8">
    <name type="scientific">Chelatococcus sambhunathii</name>
    <dbReference type="NCBI Taxonomy" id="363953"/>
    <lineage>
        <taxon>Bacteria</taxon>
        <taxon>Pseudomonadati</taxon>
        <taxon>Pseudomonadota</taxon>
        <taxon>Alphaproteobacteria</taxon>
        <taxon>Hyphomicrobiales</taxon>
        <taxon>Chelatococcaceae</taxon>
        <taxon>Chelatococcus</taxon>
    </lineage>
</organism>
<dbReference type="Pfam" id="PF01590">
    <property type="entry name" value="GAF"/>
    <property type="match status" value="1"/>
</dbReference>
<sequence>MDSLDLTACDREPIHIPGAIQPHGLLLLVSADSLRVEAVAGDVEGRLGVTEWAGRPLAELIGPEAAARIHENDRNGPAGAYVGAVSGATGERFDVSAHATEAGYLVELEPEQRLAAPVGVTFGEFETVAAAFERASSTEALCRAAAQEFQRLTGYARVMIYRFLDDDSGSVLGEACSGGMRSFLNHRFPATDIPKQARALYLRNLIRVIPDVAYRPAPLRYAGPREAPLDLSDSALRSVSPIHVQYLKNMGVAASASVSIVKDGVLWGLVACHHPEPRMIGFDTRAACRAVAGAFGRQLRARDDTDSFRERVRLRSFQDDLVALLSREGSLQEAISNHVDEIRRALGGDGVAILRGDDLLTTGRCPNEGELAPLALWALKRGAEQVFATDRLVDAYPRATAFQNVGAGMLALTLSVSEPWIVMWFRAEEVEVIEWAGDPHKDMSNDPVEQLTPRASFDVWRETVRGRSRRWTPAEIEAAGRLRSSVIEVWQARGLMELNRRLLATIEEKDMAIQQKEFLIGEVNHRVQNSLQLVSSFLALQGRSSNQPGLAPALEEARRRLTAVALVHRRLYRSDQVESVDLARYVEELVADVTSSLGDGWSNSLTLDVAPILAPTDRAISLGLVLTELMINATKYAYGGEPGPLSITISEDRANVRLSVADRGVGSQTPPRRGFGSRMIDALVRQMGGELERQDNKPGLKVVLTAPVSRGTGTEGSPGAMPR</sequence>
<dbReference type="PANTHER" id="PTHR43065:SF23">
    <property type="entry name" value="SENSOR HISTIDINE KINASE PDTAS"/>
    <property type="match status" value="1"/>
</dbReference>
<accession>A0ABU1DE51</accession>
<dbReference type="InterPro" id="IPR013515">
    <property type="entry name" value="Phytochrome_cen-reg"/>
</dbReference>
<keyword evidence="3" id="KW-0716">Sensory transduction</keyword>
<dbReference type="InterPro" id="IPR003018">
    <property type="entry name" value="GAF"/>
</dbReference>
<feature type="domain" description="Phytochrome chromophore attachment site" evidence="6">
    <location>
        <begin position="137"/>
        <end position="293"/>
    </location>
</feature>
<dbReference type="Pfam" id="PF00360">
    <property type="entry name" value="PHY"/>
    <property type="match status" value="1"/>
</dbReference>
<keyword evidence="2" id="KW-0600">Photoreceptor protein</keyword>
<dbReference type="RefSeq" id="WP_309390196.1">
    <property type="nucleotide sequence ID" value="NZ_JADBEO010000011.1"/>
</dbReference>
<evidence type="ECO:0000256" key="4">
    <source>
        <dbReference type="ARBA" id="ARBA00022991"/>
    </source>
</evidence>
<protein>
    <submittedName>
        <fullName evidence="7">GAF domain-containing protein</fullName>
    </submittedName>
</protein>
<proteinExistence type="inferred from homology"/>
<comment type="similarity">
    <text evidence="1">In the N-terminal section; belongs to the phytochrome family.</text>
</comment>
<dbReference type="Proteomes" id="UP001181622">
    <property type="component" value="Unassembled WGS sequence"/>
</dbReference>
<dbReference type="Pfam" id="PF07568">
    <property type="entry name" value="HisKA_2"/>
    <property type="match status" value="1"/>
</dbReference>
<keyword evidence="8" id="KW-1185">Reference proteome</keyword>
<evidence type="ECO:0000313" key="7">
    <source>
        <dbReference type="EMBL" id="MDR4306367.1"/>
    </source>
</evidence>